<dbReference type="InterPro" id="IPR056600">
    <property type="entry name" value="GBD_T9SS_assoc"/>
</dbReference>
<dbReference type="InterPro" id="IPR006558">
    <property type="entry name" value="LamG-like"/>
</dbReference>
<dbReference type="SMART" id="SM00560">
    <property type="entry name" value="LamGL"/>
    <property type="match status" value="2"/>
</dbReference>
<proteinExistence type="predicted"/>
<dbReference type="NCBIfam" id="TIGR04183">
    <property type="entry name" value="Por_Secre_tail"/>
    <property type="match status" value="1"/>
</dbReference>
<comment type="caution">
    <text evidence="5">The sequence shown here is derived from an EMBL/GenBank/DDBJ whole genome shotgun (WGS) entry which is preliminary data.</text>
</comment>
<feature type="signal peptide" evidence="3">
    <location>
        <begin position="1"/>
        <end position="20"/>
    </location>
</feature>
<evidence type="ECO:0000256" key="3">
    <source>
        <dbReference type="SAM" id="SignalP"/>
    </source>
</evidence>
<dbReference type="AlphaFoldDB" id="V6RZV2"/>
<keyword evidence="6" id="KW-1185">Reference proteome</keyword>
<dbReference type="STRING" id="1341154.FCR2A7T_14210"/>
<dbReference type="InterPro" id="IPR013320">
    <property type="entry name" value="ConA-like_dom_sf"/>
</dbReference>
<dbReference type="Pfam" id="PF19081">
    <property type="entry name" value="Ig_7"/>
    <property type="match status" value="2"/>
</dbReference>
<dbReference type="Pfam" id="PF23759">
    <property type="entry name" value="GBD_T9SS_assoc"/>
    <property type="match status" value="1"/>
</dbReference>
<feature type="domain" description="LamG-like jellyroll fold" evidence="4">
    <location>
        <begin position="236"/>
        <end position="367"/>
    </location>
</feature>
<evidence type="ECO:0000313" key="5">
    <source>
        <dbReference type="EMBL" id="TWI12436.1"/>
    </source>
</evidence>
<dbReference type="PANTHER" id="PTHR42535">
    <property type="entry name" value="OOKINETE PROTEIN, PUTATIVE-RELATED"/>
    <property type="match status" value="1"/>
</dbReference>
<dbReference type="Gene3D" id="2.60.120.380">
    <property type="match status" value="1"/>
</dbReference>
<evidence type="ECO:0000256" key="1">
    <source>
        <dbReference type="ARBA" id="ARBA00022729"/>
    </source>
</evidence>
<evidence type="ECO:0000256" key="2">
    <source>
        <dbReference type="ARBA" id="ARBA00023157"/>
    </source>
</evidence>
<name>V6RZV2_9FLAO</name>
<dbReference type="GO" id="GO:0005975">
    <property type="term" value="P:carbohydrate metabolic process"/>
    <property type="evidence" value="ECO:0007669"/>
    <property type="project" value="UniProtKB-ARBA"/>
</dbReference>
<reference evidence="5 6" key="1">
    <citation type="journal article" date="2015" name="Stand. Genomic Sci.">
        <title>Genomic Encyclopedia of Bacterial and Archaeal Type Strains, Phase III: the genomes of soil and plant-associated and newly described type strains.</title>
        <authorList>
            <person name="Whitman W.B."/>
            <person name="Woyke T."/>
            <person name="Klenk H.P."/>
            <person name="Zhou Y."/>
            <person name="Lilburn T.G."/>
            <person name="Beck B.J."/>
            <person name="De Vos P."/>
            <person name="Vandamme P."/>
            <person name="Eisen J.A."/>
            <person name="Garrity G."/>
            <person name="Hugenholtz P."/>
            <person name="Kyrpides N.C."/>
        </authorList>
    </citation>
    <scope>NUCLEOTIDE SEQUENCE [LARGE SCALE GENOMIC DNA]</scope>
    <source>
        <strain evidence="5 6">CGMCC 1.7270</strain>
    </source>
</reference>
<dbReference type="SUPFAM" id="SSF49899">
    <property type="entry name" value="Concanavalin A-like lectins/glucanases"/>
    <property type="match status" value="2"/>
</dbReference>
<dbReference type="InterPro" id="IPR026444">
    <property type="entry name" value="Secre_tail"/>
</dbReference>
<dbReference type="OrthoDB" id="9801383at2"/>
<dbReference type="InterPro" id="IPR044023">
    <property type="entry name" value="Ig_7"/>
</dbReference>
<evidence type="ECO:0000259" key="4">
    <source>
        <dbReference type="SMART" id="SM00560"/>
    </source>
</evidence>
<feature type="domain" description="LamG-like jellyroll fold" evidence="4">
    <location>
        <begin position="684"/>
        <end position="818"/>
    </location>
</feature>
<accession>V6RZV2</accession>
<dbReference type="RefSeq" id="WP_023570560.1">
    <property type="nucleotide sequence ID" value="NZ_AVBI01000014.1"/>
</dbReference>
<gene>
    <name evidence="5" type="ORF">IP98_01653</name>
</gene>
<sequence length="978" mass="103450">MKLKLYFLLSFFWISLISFGQTTTLPYNDDVYTSGFPSVTLNNFSTCQTSASITTGSQGYSGIWADRNYNVVVNGTNIGTFLGSQTIDISSYIPITSVQMNGLYSSWSWVDLTVNITSNNASMPATGPTVTNITYVQGDTASPLSATLNGTGTTLKWYTDQFGDNYSATAPTPSTTTVGTTSYYVSQANASGCESVRSVIVVTVVPNTPATHLNFDGVNDVVNLGTTTSSLLNNSNFLTVEAWIKVPNVVGTKTIVGNHVGWGGTQFNFRVINNTLNAFLGDGYYGVSSAAGTIVANTWTHVSMVYDDTTLKIYRNGVEVGSTSVPSGYSLANTSPQTFIGNSVFGGEIFEGNIDEVRIWNTVKTTEQLNGSKNCELQGTESGLIAYYKFNQGVDLANNSAVTTLNATTGPNGTLTNFALNGTTSNWLAGSPVTTGSIIPSVAAVTTPVVYNQGDTAAALTATTGTNGTGLMWYTTATGGTGSTTAPTPSTTTAGNTSYWVSSTNANGCESARTQIVVNVIVANDNCSNAINLSVGASSFNDFPVNVNLTTATNSGAPAPTCGNFQGGDVWYTVTVPASGNVVIETNGAGLYNTGLEVYSGNCGALSLVNCDDNSGNGDYSKILLLGQTPGTVLYVRVWENVFGISNAQFQVSAYDYVVPATHLNFDGVNDFVVSTNAVTNNTENQTYQAWFRIPSIPANSDRILQRGNDGTGGWSVQIDVNAAGKLSAGISASPDTFVTGTTVLTPNTWYHATFVFENNNSLRLYLNGNLEASVVIGNRTLRNSDNKLRIGSGNIASEYFNGDIDEVRVWNKVLNATDILSTMNCEIQASETGLVAYYKFNQGNDIINNASVTSLLDGSSNSNNGTLTNFALTGTTSNWKSGSTVTTGNTCATLGNTDFENIAKITVYPNPSTGVFNIVSQQDLVVEVYDLVGKLVLNQKIAIGTNSVDISNFSSGVYLLKAFDNSGNSESYKLIKQ</sequence>
<dbReference type="Gene3D" id="2.60.120.200">
    <property type="match status" value="2"/>
</dbReference>
<dbReference type="Pfam" id="PF13385">
    <property type="entry name" value="Laminin_G_3"/>
    <property type="match status" value="2"/>
</dbReference>
<dbReference type="Proteomes" id="UP000319848">
    <property type="component" value="Unassembled WGS sequence"/>
</dbReference>
<keyword evidence="1 3" id="KW-0732">Signal</keyword>
<dbReference type="GO" id="GO:0004553">
    <property type="term" value="F:hydrolase activity, hydrolyzing O-glycosyl compounds"/>
    <property type="evidence" value="ECO:0007669"/>
    <property type="project" value="UniProtKB-ARBA"/>
</dbReference>
<protein>
    <submittedName>
        <fullName evidence="5">Putative secreted protein (Por secretion system target)</fullName>
    </submittedName>
</protein>
<evidence type="ECO:0000313" key="6">
    <source>
        <dbReference type="Proteomes" id="UP000319848"/>
    </source>
</evidence>
<feature type="chain" id="PRO_5030178676" evidence="3">
    <location>
        <begin position="21"/>
        <end position="978"/>
    </location>
</feature>
<dbReference type="Pfam" id="PF18962">
    <property type="entry name" value="Por_Secre_tail"/>
    <property type="match status" value="1"/>
</dbReference>
<organism evidence="5 6">
    <name type="scientific">Flavobacterium cauense R2A-7</name>
    <dbReference type="NCBI Taxonomy" id="1341154"/>
    <lineage>
        <taxon>Bacteria</taxon>
        <taxon>Pseudomonadati</taxon>
        <taxon>Bacteroidota</taxon>
        <taxon>Flavobacteriia</taxon>
        <taxon>Flavobacteriales</taxon>
        <taxon>Flavobacteriaceae</taxon>
        <taxon>Flavobacterium</taxon>
    </lineage>
</organism>
<dbReference type="EMBL" id="VLKQ01000006">
    <property type="protein sequence ID" value="TWI12436.1"/>
    <property type="molecule type" value="Genomic_DNA"/>
</dbReference>
<dbReference type="PANTHER" id="PTHR42535:SF2">
    <property type="entry name" value="CHROMOSOME UNDETERMINED SCAFFOLD_146, WHOLE GENOME SHOTGUN SEQUENCE"/>
    <property type="match status" value="1"/>
</dbReference>
<keyword evidence="2" id="KW-1015">Disulfide bond</keyword>